<organism evidence="3 4">
    <name type="scientific">Blastopirellula marina</name>
    <dbReference type="NCBI Taxonomy" id="124"/>
    <lineage>
        <taxon>Bacteria</taxon>
        <taxon>Pseudomonadati</taxon>
        <taxon>Planctomycetota</taxon>
        <taxon>Planctomycetia</taxon>
        <taxon>Pirellulales</taxon>
        <taxon>Pirellulaceae</taxon>
        <taxon>Blastopirellula</taxon>
    </lineage>
</organism>
<proteinExistence type="predicted"/>
<dbReference type="GO" id="GO:0016787">
    <property type="term" value="F:hydrolase activity"/>
    <property type="evidence" value="ECO:0007669"/>
    <property type="project" value="InterPro"/>
</dbReference>
<evidence type="ECO:0000313" key="4">
    <source>
        <dbReference type="Proteomes" id="UP000237819"/>
    </source>
</evidence>
<sequence length="332" mass="36329">MPCSFPVRFVFSLLFLSCGSFLLAGPSFTDPKEAGEDYDVQGEYQGVLGPDNVKIAAQVIAKGKGKFHAVGMPGGLPGDGLKPDEKKVEADGEREGELVVFRVTTEEGDEVRAEVKDGVMVVYGGDNQKVMELSKVFRESPTMGAKPPEGAVVLFDGSNLDAWMNAKMTEDGLMQQGATSKQLFDDHTLHIEFRLPFMPEDSGQGRGNSGLYLQGRYEVQMLDSFGLSGENNECGGIYTVKKPDVNMCFPPLVWQTYDVDFTAAKYDDEGKLKSAPRITVKHNGVVIHDNVELPADRTTTAAPVKVGKEPGPVYLQNHGNPVRYRNIWVKSK</sequence>
<dbReference type="EMBL" id="PUHZ01000021">
    <property type="protein sequence ID" value="PQO44126.1"/>
    <property type="molecule type" value="Genomic_DNA"/>
</dbReference>
<accession>A0A2S8GI54</accession>
<dbReference type="Gene3D" id="2.60.120.560">
    <property type="entry name" value="Exo-inulinase, domain 1"/>
    <property type="match status" value="1"/>
</dbReference>
<dbReference type="InterPro" id="IPR010496">
    <property type="entry name" value="AL/BT2_dom"/>
</dbReference>
<evidence type="ECO:0000259" key="2">
    <source>
        <dbReference type="Pfam" id="PF06439"/>
    </source>
</evidence>
<name>A0A2S8GI54_9BACT</name>
<evidence type="ECO:0000256" key="1">
    <source>
        <dbReference type="SAM" id="SignalP"/>
    </source>
</evidence>
<protein>
    <submittedName>
        <fullName evidence="3">DUF1080 domain-containing protein</fullName>
    </submittedName>
</protein>
<keyword evidence="1" id="KW-0732">Signal</keyword>
<dbReference type="OrthoDB" id="176168at2"/>
<dbReference type="Pfam" id="PF06439">
    <property type="entry name" value="3keto-disac_hyd"/>
    <property type="match status" value="1"/>
</dbReference>
<evidence type="ECO:0000313" key="3">
    <source>
        <dbReference type="EMBL" id="PQO44126.1"/>
    </source>
</evidence>
<comment type="caution">
    <text evidence="3">The sequence shown here is derived from an EMBL/GenBank/DDBJ whole genome shotgun (WGS) entry which is preliminary data.</text>
</comment>
<dbReference type="PANTHER" id="PTHR33546:SF1">
    <property type="entry name" value="LARGE, MULTIFUNCTIONAL SECRETED PROTEIN"/>
    <property type="match status" value="1"/>
</dbReference>
<reference evidence="3 4" key="1">
    <citation type="submission" date="2018-02" db="EMBL/GenBank/DDBJ databases">
        <title>Comparative genomes isolates from brazilian mangrove.</title>
        <authorList>
            <person name="Araujo J.E."/>
            <person name="Taketani R.G."/>
            <person name="Silva M.C.P."/>
            <person name="Loureco M.V."/>
            <person name="Andreote F.D."/>
        </authorList>
    </citation>
    <scope>NUCLEOTIDE SEQUENCE [LARGE SCALE GENOMIC DNA]</scope>
    <source>
        <strain evidence="3 4">Nap-Phe MGV</strain>
    </source>
</reference>
<gene>
    <name evidence="3" type="ORF">C5Y93_21560</name>
</gene>
<feature type="chain" id="PRO_5015634930" evidence="1">
    <location>
        <begin position="25"/>
        <end position="332"/>
    </location>
</feature>
<dbReference type="PANTHER" id="PTHR33546">
    <property type="entry name" value="LARGE, MULTIFUNCTIONAL SECRETED PROTEIN-RELATED"/>
    <property type="match status" value="1"/>
</dbReference>
<dbReference type="AlphaFoldDB" id="A0A2S8GI54"/>
<feature type="signal peptide" evidence="1">
    <location>
        <begin position="1"/>
        <end position="24"/>
    </location>
</feature>
<dbReference type="RefSeq" id="WP_105337525.1">
    <property type="nucleotide sequence ID" value="NZ_PUHZ01000021.1"/>
</dbReference>
<dbReference type="Proteomes" id="UP000237819">
    <property type="component" value="Unassembled WGS sequence"/>
</dbReference>
<feature type="domain" description="3-keto-alpha-glucoside-1,2-lyase/3-keto-2-hydroxy-glucal hydratase" evidence="2">
    <location>
        <begin position="150"/>
        <end position="330"/>
    </location>
</feature>